<evidence type="ECO:0000313" key="15">
    <source>
        <dbReference type="Proteomes" id="UP000505377"/>
    </source>
</evidence>
<feature type="region of interest" description="Disordered" evidence="11">
    <location>
        <begin position="1"/>
        <end position="21"/>
    </location>
</feature>
<evidence type="ECO:0000256" key="11">
    <source>
        <dbReference type="SAM" id="MobiDB-lite"/>
    </source>
</evidence>
<dbReference type="PANTHER" id="PTHR10050">
    <property type="entry name" value="DOLICHYL-PHOSPHATE-MANNOSE--PROTEIN MANNOSYLTRANSFERASE"/>
    <property type="match status" value="1"/>
</dbReference>
<comment type="subcellular location">
    <subcellularLocation>
        <location evidence="1">Endomembrane system</location>
        <topology evidence="1">Multi-pass membrane protein</topology>
    </subcellularLocation>
</comment>
<feature type="domain" description="ArnT-like N-terminal" evidence="13">
    <location>
        <begin position="94"/>
        <end position="226"/>
    </location>
</feature>
<feature type="transmembrane region" description="Helical" evidence="12">
    <location>
        <begin position="404"/>
        <end position="424"/>
    </location>
</feature>
<dbReference type="RefSeq" id="WP_172163941.1">
    <property type="nucleotide sequence ID" value="NZ_CP053564.1"/>
</dbReference>
<feature type="transmembrane region" description="Helical" evidence="12">
    <location>
        <begin position="81"/>
        <end position="101"/>
    </location>
</feature>
<keyword evidence="5 14" id="KW-0808">Transferase</keyword>
<accession>A0A6M6JQY0</accession>
<keyword evidence="8 12" id="KW-0472">Membrane</keyword>
<dbReference type="GO" id="GO:0006493">
    <property type="term" value="P:protein O-linked glycosylation"/>
    <property type="evidence" value="ECO:0007669"/>
    <property type="project" value="InterPro"/>
</dbReference>
<feature type="transmembrane region" description="Helical" evidence="12">
    <location>
        <begin position="331"/>
        <end position="351"/>
    </location>
</feature>
<evidence type="ECO:0000256" key="3">
    <source>
        <dbReference type="ARBA" id="ARBA00007222"/>
    </source>
</evidence>
<evidence type="ECO:0000256" key="6">
    <source>
        <dbReference type="ARBA" id="ARBA00022692"/>
    </source>
</evidence>
<protein>
    <recommendedName>
        <fullName evidence="9">Polyprenol-phosphate-mannose--protein mannosyltransferase</fullName>
    </recommendedName>
    <alternativeName>
        <fullName evidence="10">Protein O-mannosyltransferase</fullName>
    </alternativeName>
</protein>
<evidence type="ECO:0000256" key="12">
    <source>
        <dbReference type="SAM" id="Phobius"/>
    </source>
</evidence>
<gene>
    <name evidence="14" type="ORF">HOP40_27390</name>
</gene>
<evidence type="ECO:0000256" key="8">
    <source>
        <dbReference type="ARBA" id="ARBA00023136"/>
    </source>
</evidence>
<evidence type="ECO:0000256" key="2">
    <source>
        <dbReference type="ARBA" id="ARBA00004922"/>
    </source>
</evidence>
<evidence type="ECO:0000313" key="14">
    <source>
        <dbReference type="EMBL" id="QJY49042.1"/>
    </source>
</evidence>
<feature type="transmembrane region" description="Helical" evidence="12">
    <location>
        <begin position="138"/>
        <end position="155"/>
    </location>
</feature>
<comment type="similarity">
    <text evidence="3">Belongs to the glycosyltransferase 39 family.</text>
</comment>
<organism evidence="14 15">
    <name type="scientific">Pseudonocardia broussonetiae</name>
    <dbReference type="NCBI Taxonomy" id="2736640"/>
    <lineage>
        <taxon>Bacteria</taxon>
        <taxon>Bacillati</taxon>
        <taxon>Actinomycetota</taxon>
        <taxon>Actinomycetes</taxon>
        <taxon>Pseudonocardiales</taxon>
        <taxon>Pseudonocardiaceae</taxon>
        <taxon>Pseudonocardia</taxon>
    </lineage>
</organism>
<dbReference type="GO" id="GO:0012505">
    <property type="term" value="C:endomembrane system"/>
    <property type="evidence" value="ECO:0007669"/>
    <property type="project" value="UniProtKB-SubCell"/>
</dbReference>
<evidence type="ECO:0000256" key="1">
    <source>
        <dbReference type="ARBA" id="ARBA00004127"/>
    </source>
</evidence>
<dbReference type="InterPro" id="IPR003342">
    <property type="entry name" value="ArnT-like_N"/>
</dbReference>
<feature type="transmembrane region" description="Helical" evidence="12">
    <location>
        <begin position="212"/>
        <end position="230"/>
    </location>
</feature>
<dbReference type="KEGG" id="pbro:HOP40_27390"/>
<dbReference type="Proteomes" id="UP000505377">
    <property type="component" value="Chromosome"/>
</dbReference>
<feature type="transmembrane region" description="Helical" evidence="12">
    <location>
        <begin position="161"/>
        <end position="182"/>
    </location>
</feature>
<reference evidence="14 15" key="1">
    <citation type="submission" date="2020-05" db="EMBL/GenBank/DDBJ databases">
        <authorList>
            <person name="Mo P."/>
        </authorList>
    </citation>
    <scope>NUCLEOTIDE SEQUENCE [LARGE SCALE GENOMIC DNA]</scope>
    <source>
        <strain evidence="14 15">Gen01</strain>
    </source>
</reference>
<sequence>MTARGDAPAGPAVEPRGAPSRGRSSAAVGAAVALAVVVLAGALRLWRVRESYELFIDEVTYAEISRTVALGQGVLLYGEPFFLHPPALFGTLALAMTWIGIDADIAAQVVALRPVPAAIGALTPGLVALLVHRVTRSTAAAAAVGVLLALEPFLIRFDSRVLLEAQAMAAAAAGFLVLHIVVERERRGRSAVVAAVAAGLLLLVSLLTKETYAFVGVLPVAGLLVAGTPVRRGTSGLVLGTALAGYAAYVLALVFAGQAGEWFAQKTRGVSRLLGLTQITGFNQEGGVGLVERVLANLASFAVTYAVIGLGLLALAWLVLRLRRDDVPHDVRPGVVLLVAWSAGATAHLAYAVTLGTLEEQMFYLLVVTAVPLVATAGVLLVRPGEPAARHRSGRRSPALGRRLGAALVAALVIAVGVDAVVWWRVHTVPDDAYGRFLAWATVELPQGSTLAVTDETTQFVLREVRVGRWETGAELRDNDVEYVLLVSELVRQGYSDVDEEFLRIAEQGPVVFRSEGRSLGVITVRDIRGATG</sequence>
<feature type="transmembrane region" description="Helical" evidence="12">
    <location>
        <begin position="298"/>
        <end position="319"/>
    </location>
</feature>
<evidence type="ECO:0000256" key="5">
    <source>
        <dbReference type="ARBA" id="ARBA00022679"/>
    </source>
</evidence>
<keyword evidence="15" id="KW-1185">Reference proteome</keyword>
<dbReference type="GO" id="GO:0016020">
    <property type="term" value="C:membrane"/>
    <property type="evidence" value="ECO:0007669"/>
    <property type="project" value="InterPro"/>
</dbReference>
<keyword evidence="7 12" id="KW-1133">Transmembrane helix</keyword>
<proteinExistence type="inferred from homology"/>
<dbReference type="GO" id="GO:0000030">
    <property type="term" value="F:mannosyltransferase activity"/>
    <property type="evidence" value="ECO:0007669"/>
    <property type="project" value="InterPro"/>
</dbReference>
<feature type="transmembrane region" description="Helical" evidence="12">
    <location>
        <begin position="26"/>
        <end position="46"/>
    </location>
</feature>
<feature type="transmembrane region" description="Helical" evidence="12">
    <location>
        <begin position="237"/>
        <end position="256"/>
    </location>
</feature>
<dbReference type="InterPro" id="IPR027005">
    <property type="entry name" value="PMT-like"/>
</dbReference>
<dbReference type="EMBL" id="CP053564">
    <property type="protein sequence ID" value="QJY49042.1"/>
    <property type="molecule type" value="Genomic_DNA"/>
</dbReference>
<keyword evidence="4" id="KW-0328">Glycosyltransferase</keyword>
<evidence type="ECO:0000256" key="4">
    <source>
        <dbReference type="ARBA" id="ARBA00022676"/>
    </source>
</evidence>
<keyword evidence="6 12" id="KW-0812">Transmembrane</keyword>
<evidence type="ECO:0000256" key="9">
    <source>
        <dbReference type="ARBA" id="ARBA00093617"/>
    </source>
</evidence>
<evidence type="ECO:0000256" key="7">
    <source>
        <dbReference type="ARBA" id="ARBA00022989"/>
    </source>
</evidence>
<name>A0A6M6JQY0_9PSEU</name>
<comment type="pathway">
    <text evidence="2">Protein modification; protein glycosylation.</text>
</comment>
<feature type="transmembrane region" description="Helical" evidence="12">
    <location>
        <begin position="363"/>
        <end position="383"/>
    </location>
</feature>
<dbReference type="AlphaFoldDB" id="A0A6M6JQY0"/>
<evidence type="ECO:0000256" key="10">
    <source>
        <dbReference type="ARBA" id="ARBA00093644"/>
    </source>
</evidence>
<dbReference type="Pfam" id="PF02366">
    <property type="entry name" value="PMT"/>
    <property type="match status" value="1"/>
</dbReference>
<feature type="transmembrane region" description="Helical" evidence="12">
    <location>
        <begin position="189"/>
        <end position="206"/>
    </location>
</feature>
<evidence type="ECO:0000259" key="13">
    <source>
        <dbReference type="Pfam" id="PF02366"/>
    </source>
</evidence>
<feature type="transmembrane region" description="Helical" evidence="12">
    <location>
        <begin position="113"/>
        <end position="131"/>
    </location>
</feature>